<evidence type="ECO:0000256" key="1">
    <source>
        <dbReference type="SAM" id="MobiDB-lite"/>
    </source>
</evidence>
<feature type="region of interest" description="Disordered" evidence="1">
    <location>
        <begin position="1"/>
        <end position="74"/>
    </location>
</feature>
<dbReference type="EMBL" id="GBRH01235178">
    <property type="protein sequence ID" value="JAD62717.1"/>
    <property type="molecule type" value="Transcribed_RNA"/>
</dbReference>
<sequence>MANWGRPAAAGTDQMPIPSNPPRPCPASTSSPPPSTGASANVMAAGGARAADLVDSGGVRTGWSKRRAPSPLWS</sequence>
<dbReference type="AlphaFoldDB" id="A0A0A9BTX1"/>
<protein>
    <submittedName>
        <fullName evidence="2">Uncharacterized protein</fullName>
    </submittedName>
</protein>
<feature type="compositionally biased region" description="Pro residues" evidence="1">
    <location>
        <begin position="18"/>
        <end position="35"/>
    </location>
</feature>
<evidence type="ECO:0000313" key="2">
    <source>
        <dbReference type="EMBL" id="JAD62717.1"/>
    </source>
</evidence>
<feature type="compositionally biased region" description="Low complexity" evidence="1">
    <location>
        <begin position="36"/>
        <end position="51"/>
    </location>
</feature>
<organism evidence="2">
    <name type="scientific">Arundo donax</name>
    <name type="common">Giant reed</name>
    <name type="synonym">Donax arundinaceus</name>
    <dbReference type="NCBI Taxonomy" id="35708"/>
    <lineage>
        <taxon>Eukaryota</taxon>
        <taxon>Viridiplantae</taxon>
        <taxon>Streptophyta</taxon>
        <taxon>Embryophyta</taxon>
        <taxon>Tracheophyta</taxon>
        <taxon>Spermatophyta</taxon>
        <taxon>Magnoliopsida</taxon>
        <taxon>Liliopsida</taxon>
        <taxon>Poales</taxon>
        <taxon>Poaceae</taxon>
        <taxon>PACMAD clade</taxon>
        <taxon>Arundinoideae</taxon>
        <taxon>Arundineae</taxon>
        <taxon>Arundo</taxon>
    </lineage>
</organism>
<reference evidence="2" key="2">
    <citation type="journal article" date="2015" name="Data Brief">
        <title>Shoot transcriptome of the giant reed, Arundo donax.</title>
        <authorList>
            <person name="Barrero R.A."/>
            <person name="Guerrero F.D."/>
            <person name="Moolhuijzen P."/>
            <person name="Goolsby J.A."/>
            <person name="Tidwell J."/>
            <person name="Bellgard S.E."/>
            <person name="Bellgard M.I."/>
        </authorList>
    </citation>
    <scope>NUCLEOTIDE SEQUENCE</scope>
    <source>
        <tissue evidence="2">Shoot tissue taken approximately 20 cm above the soil surface</tissue>
    </source>
</reference>
<accession>A0A0A9BTX1</accession>
<name>A0A0A9BTX1_ARUDO</name>
<proteinExistence type="predicted"/>
<reference evidence="2" key="1">
    <citation type="submission" date="2014-09" db="EMBL/GenBank/DDBJ databases">
        <authorList>
            <person name="Magalhaes I.L.F."/>
            <person name="Oliveira U."/>
            <person name="Santos F.R."/>
            <person name="Vidigal T.H.D.A."/>
            <person name="Brescovit A.D."/>
            <person name="Santos A.J."/>
        </authorList>
    </citation>
    <scope>NUCLEOTIDE SEQUENCE</scope>
    <source>
        <tissue evidence="2">Shoot tissue taken approximately 20 cm above the soil surface</tissue>
    </source>
</reference>